<protein>
    <recommendedName>
        <fullName evidence="3">Reverse transcriptase zinc-binding domain-containing protein</fullName>
    </recommendedName>
</protein>
<evidence type="ECO:0000313" key="1">
    <source>
        <dbReference type="EMBL" id="KAK4563918.1"/>
    </source>
</evidence>
<proteinExistence type="predicted"/>
<keyword evidence="2" id="KW-1185">Reference proteome</keyword>
<comment type="caution">
    <text evidence="1">The sequence shown here is derived from an EMBL/GenBank/DDBJ whole genome shotgun (WGS) entry which is preliminary data.</text>
</comment>
<dbReference type="AlphaFoldDB" id="A0AAN7E6X2"/>
<evidence type="ECO:0008006" key="3">
    <source>
        <dbReference type="Google" id="ProtNLM"/>
    </source>
</evidence>
<organism evidence="1 2">
    <name type="scientific">Quercus rubra</name>
    <name type="common">Northern red oak</name>
    <name type="synonym">Quercus borealis</name>
    <dbReference type="NCBI Taxonomy" id="3512"/>
    <lineage>
        <taxon>Eukaryota</taxon>
        <taxon>Viridiplantae</taxon>
        <taxon>Streptophyta</taxon>
        <taxon>Embryophyta</taxon>
        <taxon>Tracheophyta</taxon>
        <taxon>Spermatophyta</taxon>
        <taxon>Magnoliopsida</taxon>
        <taxon>eudicotyledons</taxon>
        <taxon>Gunneridae</taxon>
        <taxon>Pentapetalae</taxon>
        <taxon>rosids</taxon>
        <taxon>fabids</taxon>
        <taxon>Fagales</taxon>
        <taxon>Fagaceae</taxon>
        <taxon>Quercus</taxon>
    </lineage>
</organism>
<gene>
    <name evidence="1" type="ORF">RGQ29_006129</name>
</gene>
<evidence type="ECO:0000313" key="2">
    <source>
        <dbReference type="Proteomes" id="UP001324115"/>
    </source>
</evidence>
<dbReference type="EMBL" id="JAXUIC010000011">
    <property type="protein sequence ID" value="KAK4563918.1"/>
    <property type="molecule type" value="Genomic_DNA"/>
</dbReference>
<reference evidence="1 2" key="1">
    <citation type="journal article" date="2023" name="G3 (Bethesda)">
        <title>A haplotype-resolved chromosome-scale genome for Quercus rubra L. provides insights into the genetics of adaptive traits for red oak species.</title>
        <authorList>
            <person name="Kapoor B."/>
            <person name="Jenkins J."/>
            <person name="Schmutz J."/>
            <person name="Zhebentyayeva T."/>
            <person name="Kuelheim C."/>
            <person name="Coggeshall M."/>
            <person name="Heim C."/>
            <person name="Lasky J.R."/>
            <person name="Leites L."/>
            <person name="Islam-Faridi N."/>
            <person name="Romero-Severson J."/>
            <person name="DeLeo V.L."/>
            <person name="Lucas S.M."/>
            <person name="Lazic D."/>
            <person name="Gailing O."/>
            <person name="Carlson J."/>
            <person name="Staton M."/>
        </authorList>
    </citation>
    <scope>NUCLEOTIDE SEQUENCE [LARGE SCALE GENOMIC DNA]</scope>
    <source>
        <strain evidence="1">Pseudo-F2</strain>
    </source>
</reference>
<name>A0AAN7E6X2_QUERU</name>
<dbReference type="Proteomes" id="UP001324115">
    <property type="component" value="Unassembled WGS sequence"/>
</dbReference>
<sequence length="104" mass="12089">MVDLLDLDLQCWRRELITSLFHTDDAEAICRIPLSHRHELDILALMYNKNGMFSVKSAYKVAVQIQKGEEWTENSSGCVGKNVWNALWKLHIPNKIKVFGWRTC</sequence>
<accession>A0AAN7E6X2</accession>